<dbReference type="RefSeq" id="WP_344004044.1">
    <property type="nucleotide sequence ID" value="NZ_BAAAMY010000002.1"/>
</dbReference>
<gene>
    <name evidence="1" type="ORF">GCM10009737_07900</name>
</gene>
<name>A0ABP5AB56_9ACTN</name>
<sequence length="85" mass="8829">MSAGTEALRRARSAVAEARDTRMEAADLAMVALHDDTVGSDAVTEAMEVWRRADADLQAARGRVALARAAAGLAHVVALESPVAS</sequence>
<accession>A0ABP5AB56</accession>
<keyword evidence="2" id="KW-1185">Reference proteome</keyword>
<evidence type="ECO:0000313" key="2">
    <source>
        <dbReference type="Proteomes" id="UP001501612"/>
    </source>
</evidence>
<evidence type="ECO:0008006" key="3">
    <source>
        <dbReference type="Google" id="ProtNLM"/>
    </source>
</evidence>
<reference evidence="2" key="1">
    <citation type="journal article" date="2019" name="Int. J. Syst. Evol. Microbiol.">
        <title>The Global Catalogue of Microorganisms (GCM) 10K type strain sequencing project: providing services to taxonomists for standard genome sequencing and annotation.</title>
        <authorList>
            <consortium name="The Broad Institute Genomics Platform"/>
            <consortium name="The Broad Institute Genome Sequencing Center for Infectious Disease"/>
            <person name="Wu L."/>
            <person name="Ma J."/>
        </authorList>
    </citation>
    <scope>NUCLEOTIDE SEQUENCE [LARGE SCALE GENOMIC DNA]</scope>
    <source>
        <strain evidence="2">JCM 14046</strain>
    </source>
</reference>
<organism evidence="1 2">
    <name type="scientific">Nocardioides lentus</name>
    <dbReference type="NCBI Taxonomy" id="338077"/>
    <lineage>
        <taxon>Bacteria</taxon>
        <taxon>Bacillati</taxon>
        <taxon>Actinomycetota</taxon>
        <taxon>Actinomycetes</taxon>
        <taxon>Propionibacteriales</taxon>
        <taxon>Nocardioidaceae</taxon>
        <taxon>Nocardioides</taxon>
    </lineage>
</organism>
<dbReference type="EMBL" id="BAAAMY010000002">
    <property type="protein sequence ID" value="GAA1909165.1"/>
    <property type="molecule type" value="Genomic_DNA"/>
</dbReference>
<proteinExistence type="predicted"/>
<evidence type="ECO:0000313" key="1">
    <source>
        <dbReference type="EMBL" id="GAA1909165.1"/>
    </source>
</evidence>
<dbReference type="Proteomes" id="UP001501612">
    <property type="component" value="Unassembled WGS sequence"/>
</dbReference>
<protein>
    <recommendedName>
        <fullName evidence="3">TolC family protein</fullName>
    </recommendedName>
</protein>
<comment type="caution">
    <text evidence="1">The sequence shown here is derived from an EMBL/GenBank/DDBJ whole genome shotgun (WGS) entry which is preliminary data.</text>
</comment>